<feature type="region of interest" description="Disordered" evidence="1">
    <location>
        <begin position="445"/>
        <end position="464"/>
    </location>
</feature>
<feature type="compositionally biased region" description="Pro residues" evidence="1">
    <location>
        <begin position="657"/>
        <end position="670"/>
    </location>
</feature>
<feature type="compositionally biased region" description="Basic and acidic residues" evidence="1">
    <location>
        <begin position="722"/>
        <end position="733"/>
    </location>
</feature>
<feature type="compositionally biased region" description="Polar residues" evidence="1">
    <location>
        <begin position="195"/>
        <end position="204"/>
    </location>
</feature>
<dbReference type="PANTHER" id="PTHR47584:SF2">
    <property type="entry name" value="L10-INTERACTING MYB DOMAIN-CONTAINING PROTEIN-LIKE"/>
    <property type="match status" value="1"/>
</dbReference>
<dbReference type="InterPro" id="IPR004345">
    <property type="entry name" value="TB2_DP1_HVA22"/>
</dbReference>
<keyword evidence="4" id="KW-1185">Reference proteome</keyword>
<dbReference type="InterPro" id="IPR045026">
    <property type="entry name" value="LIMYB"/>
</dbReference>
<sequence length="862" mass="97406">MWHALVEEQNQHFIRISKFLGEDQPNMDIEADDQQAKQERLRTRWTPDLDRIFADIVVEQIRQGNRSNNVFDKKTWNQIREAFNRQTNLNFNNNQLRKHLDVLRTRYHNLQSSFNHNDAAIQDNCFLGFDLWEDIGATSKIEPVKTKECPIYAQLCVIFADSGVDGKYAQSSHYEELNKSGGLFPSFLEGFSSPQLPMTPSTSKLPEENGFSPINNISKNTAGNNKRKRPSEAGQPPEQTSWNQELSDSMAEAISCMIKNSSNLRKSMNPIVDERFSISSCMKVLDEIRGIEDGLYYDALDVFENPSFRETFISLGNNDVRLKWLQGKCGSLPHVSVGKYNLNLEMFQHYYGGAKEKPLELLREGTGDCTNFMNNLGISSKAHQYNKHTKEIKKETNLYAQIKVIITRDRKKVGARGSLRDFATKAVMEIPPSFVNLTADVSIEETPGSLRSSPPSTTSTAKSRPSLIKALSSLTDKLTAHRRSAAAPLARTAVQFNSEAFENEYEALIFGYVYPAYECFKTVEMNKPDIDQLRFWCQYWILVAGLTVCERVGDTFIGWVPMYGEAKLAFFIYLWFPKTKGTTYVYDSFFRPYVAKHETEIDRSLLELRTRAGDMLVLYWQRAASYGQTRIFEILQYIASQSQSTPPRPAQKKSNLPPNPKPAATTPPPNEAQSSSPSSDSTSSSEQQDDTSDEADSKAAASATSSSTSNKLKMTASQSLVERTKSLASKEEEGQAMQIDSLPDKKTVISSLESNLGEGGRMTRARARRTMGSGSALNRAYGLIGTTLIRTGSLLSGLEPNSWIDCTLVWNWPVVIRPLNRSSWFDWYYTSSELTRCYQALNRARRLTDSTLVRNWPIFIRP</sequence>
<feature type="compositionally biased region" description="Low complexity" evidence="1">
    <location>
        <begin position="698"/>
        <end position="709"/>
    </location>
</feature>
<dbReference type="AlphaFoldDB" id="A0A5A7P1L2"/>
<dbReference type="PANTHER" id="PTHR47584">
    <property type="match status" value="1"/>
</dbReference>
<dbReference type="OrthoDB" id="1922544at2759"/>
<dbReference type="Pfam" id="PF03134">
    <property type="entry name" value="TB2_DP1_HVA22"/>
    <property type="match status" value="1"/>
</dbReference>
<name>A0A5A7P1L2_STRAF</name>
<reference evidence="4" key="1">
    <citation type="journal article" date="2019" name="Curr. Biol.">
        <title>Genome Sequence of Striga asiatica Provides Insight into the Evolution of Plant Parasitism.</title>
        <authorList>
            <person name="Yoshida S."/>
            <person name="Kim S."/>
            <person name="Wafula E.K."/>
            <person name="Tanskanen J."/>
            <person name="Kim Y.M."/>
            <person name="Honaas L."/>
            <person name="Yang Z."/>
            <person name="Spallek T."/>
            <person name="Conn C.E."/>
            <person name="Ichihashi Y."/>
            <person name="Cheong K."/>
            <person name="Cui S."/>
            <person name="Der J.P."/>
            <person name="Gundlach H."/>
            <person name="Jiao Y."/>
            <person name="Hori C."/>
            <person name="Ishida J.K."/>
            <person name="Kasahara H."/>
            <person name="Kiba T."/>
            <person name="Kim M.S."/>
            <person name="Koo N."/>
            <person name="Laohavisit A."/>
            <person name="Lee Y.H."/>
            <person name="Lumba S."/>
            <person name="McCourt P."/>
            <person name="Mortimer J.C."/>
            <person name="Mutuku J.M."/>
            <person name="Nomura T."/>
            <person name="Sasaki-Sekimoto Y."/>
            <person name="Seto Y."/>
            <person name="Wang Y."/>
            <person name="Wakatake T."/>
            <person name="Sakakibara H."/>
            <person name="Demura T."/>
            <person name="Yamaguchi S."/>
            <person name="Yoneyama K."/>
            <person name="Manabe R.I."/>
            <person name="Nelson D.C."/>
            <person name="Schulman A.H."/>
            <person name="Timko M.P."/>
            <person name="dePamphilis C.W."/>
            <person name="Choi D."/>
            <person name="Shirasu K."/>
        </authorList>
    </citation>
    <scope>NUCLEOTIDE SEQUENCE [LARGE SCALE GENOMIC DNA]</scope>
    <source>
        <strain evidence="4">cv. UVA1</strain>
    </source>
</reference>
<feature type="domain" description="Myb/SANT-like" evidence="2">
    <location>
        <begin position="44"/>
        <end position="116"/>
    </location>
</feature>
<feature type="compositionally biased region" description="Low complexity" evidence="1">
    <location>
        <begin position="671"/>
        <end position="686"/>
    </location>
</feature>
<dbReference type="Pfam" id="PF12776">
    <property type="entry name" value="Myb_DNA-bind_3"/>
    <property type="match status" value="1"/>
</dbReference>
<comment type="caution">
    <text evidence="3">The sequence shown here is derived from an EMBL/GenBank/DDBJ whole genome shotgun (WGS) entry which is preliminary data.</text>
</comment>
<feature type="region of interest" description="Disordered" evidence="1">
    <location>
        <begin position="195"/>
        <end position="244"/>
    </location>
</feature>
<proteinExistence type="predicted"/>
<accession>A0A5A7P1L2</accession>
<dbReference type="EMBL" id="BKCP01001113">
    <property type="protein sequence ID" value="GER26600.1"/>
    <property type="molecule type" value="Genomic_DNA"/>
</dbReference>
<feature type="compositionally biased region" description="Low complexity" evidence="1">
    <location>
        <begin position="446"/>
        <end position="464"/>
    </location>
</feature>
<gene>
    <name evidence="3" type="ORF">STAS_02247</name>
</gene>
<evidence type="ECO:0000313" key="3">
    <source>
        <dbReference type="EMBL" id="GER26600.1"/>
    </source>
</evidence>
<dbReference type="InterPro" id="IPR024752">
    <property type="entry name" value="Myb/SANT-like_dom"/>
</dbReference>
<feature type="region of interest" description="Disordered" evidence="1">
    <location>
        <begin position="643"/>
        <end position="737"/>
    </location>
</feature>
<evidence type="ECO:0000313" key="4">
    <source>
        <dbReference type="Proteomes" id="UP000325081"/>
    </source>
</evidence>
<feature type="compositionally biased region" description="Polar residues" evidence="1">
    <location>
        <begin position="212"/>
        <end position="224"/>
    </location>
</feature>
<evidence type="ECO:0000259" key="2">
    <source>
        <dbReference type="Pfam" id="PF12776"/>
    </source>
</evidence>
<feature type="compositionally biased region" description="Polar residues" evidence="1">
    <location>
        <begin position="710"/>
        <end position="721"/>
    </location>
</feature>
<protein>
    <submittedName>
        <fullName evidence="3">HVA22-like protein i</fullName>
    </submittedName>
</protein>
<organism evidence="3 4">
    <name type="scientific">Striga asiatica</name>
    <name type="common">Asiatic witchweed</name>
    <name type="synonym">Buchnera asiatica</name>
    <dbReference type="NCBI Taxonomy" id="4170"/>
    <lineage>
        <taxon>Eukaryota</taxon>
        <taxon>Viridiplantae</taxon>
        <taxon>Streptophyta</taxon>
        <taxon>Embryophyta</taxon>
        <taxon>Tracheophyta</taxon>
        <taxon>Spermatophyta</taxon>
        <taxon>Magnoliopsida</taxon>
        <taxon>eudicotyledons</taxon>
        <taxon>Gunneridae</taxon>
        <taxon>Pentapetalae</taxon>
        <taxon>asterids</taxon>
        <taxon>lamiids</taxon>
        <taxon>Lamiales</taxon>
        <taxon>Orobanchaceae</taxon>
        <taxon>Buchnereae</taxon>
        <taxon>Striga</taxon>
    </lineage>
</organism>
<dbReference type="Proteomes" id="UP000325081">
    <property type="component" value="Unassembled WGS sequence"/>
</dbReference>
<evidence type="ECO:0000256" key="1">
    <source>
        <dbReference type="SAM" id="MobiDB-lite"/>
    </source>
</evidence>